<sequence>IYSKPPSFYRDGIRKLPEKWQKVINNHGNYFDDRSVFILFNPFITIGAYQKFARTILLEPYGALPP</sequence>
<feature type="non-terminal residue" evidence="1">
    <location>
        <position position="1"/>
    </location>
</feature>
<keyword evidence="2" id="KW-1185">Reference proteome</keyword>
<dbReference type="EMBL" id="LHQN01048894">
    <property type="protein sequence ID" value="KOC58771.1"/>
    <property type="molecule type" value="Genomic_DNA"/>
</dbReference>
<proteinExistence type="predicted"/>
<comment type="caution">
    <text evidence="1">The sequence shown here is derived from an EMBL/GenBank/DDBJ whole genome shotgun (WGS) entry which is preliminary data.</text>
</comment>
<dbReference type="Proteomes" id="UP000053825">
    <property type="component" value="Unassembled WGS sequence"/>
</dbReference>
<gene>
    <name evidence="1" type="ORF">WH47_00019</name>
</gene>
<dbReference type="AlphaFoldDB" id="A0A0L7QJN6"/>
<evidence type="ECO:0000313" key="2">
    <source>
        <dbReference type="Proteomes" id="UP000053825"/>
    </source>
</evidence>
<evidence type="ECO:0000313" key="1">
    <source>
        <dbReference type="EMBL" id="KOC58771.1"/>
    </source>
</evidence>
<protein>
    <recommendedName>
        <fullName evidence="3">Histone-lysine N-methyltransferase SETMAR</fullName>
    </recommendedName>
</protein>
<organism evidence="1 2">
    <name type="scientific">Habropoda laboriosa</name>
    <dbReference type="NCBI Taxonomy" id="597456"/>
    <lineage>
        <taxon>Eukaryota</taxon>
        <taxon>Metazoa</taxon>
        <taxon>Ecdysozoa</taxon>
        <taxon>Arthropoda</taxon>
        <taxon>Hexapoda</taxon>
        <taxon>Insecta</taxon>
        <taxon>Pterygota</taxon>
        <taxon>Neoptera</taxon>
        <taxon>Endopterygota</taxon>
        <taxon>Hymenoptera</taxon>
        <taxon>Apocrita</taxon>
        <taxon>Aculeata</taxon>
        <taxon>Apoidea</taxon>
        <taxon>Anthophila</taxon>
        <taxon>Apidae</taxon>
        <taxon>Habropoda</taxon>
    </lineage>
</organism>
<name>A0A0L7QJN6_9HYME</name>
<reference evidence="2" key="1">
    <citation type="submission" date="2015-07" db="EMBL/GenBank/DDBJ databases">
        <title>The genome of Habropoda laboriosa.</title>
        <authorList>
            <person name="Pan H."/>
            <person name="Kapheim K."/>
        </authorList>
    </citation>
    <scope>NUCLEOTIDE SEQUENCE [LARGE SCALE GENOMIC DNA]</scope>
</reference>
<accession>A0A0L7QJN6</accession>
<evidence type="ECO:0008006" key="3">
    <source>
        <dbReference type="Google" id="ProtNLM"/>
    </source>
</evidence>